<dbReference type="EMBL" id="BMCT01000007">
    <property type="protein sequence ID" value="GGF77447.1"/>
    <property type="molecule type" value="Genomic_DNA"/>
</dbReference>
<dbReference type="AlphaFoldDB" id="A0A917FHR2"/>
<protein>
    <submittedName>
        <fullName evidence="5">AraC family transcriptional regulator</fullName>
    </submittedName>
</protein>
<dbReference type="SMART" id="SM00342">
    <property type="entry name" value="HTH_ARAC"/>
    <property type="match status" value="1"/>
</dbReference>
<evidence type="ECO:0000259" key="4">
    <source>
        <dbReference type="PROSITE" id="PS01124"/>
    </source>
</evidence>
<reference evidence="5" key="1">
    <citation type="journal article" date="2014" name="Int. J. Syst. Evol. Microbiol.">
        <title>Complete genome sequence of Corynebacterium casei LMG S-19264T (=DSM 44701T), isolated from a smear-ripened cheese.</title>
        <authorList>
            <consortium name="US DOE Joint Genome Institute (JGI-PGF)"/>
            <person name="Walter F."/>
            <person name="Albersmeier A."/>
            <person name="Kalinowski J."/>
            <person name="Ruckert C."/>
        </authorList>
    </citation>
    <scope>NUCLEOTIDE SEQUENCE</scope>
    <source>
        <strain evidence="5">CCM 7897</strain>
    </source>
</reference>
<feature type="domain" description="HTH araC/xylS-type" evidence="4">
    <location>
        <begin position="185"/>
        <end position="282"/>
    </location>
</feature>
<dbReference type="PROSITE" id="PS01124">
    <property type="entry name" value="HTH_ARAC_FAMILY_2"/>
    <property type="match status" value="1"/>
</dbReference>
<evidence type="ECO:0000313" key="5">
    <source>
        <dbReference type="EMBL" id="GGF77447.1"/>
    </source>
</evidence>
<evidence type="ECO:0000256" key="3">
    <source>
        <dbReference type="ARBA" id="ARBA00023163"/>
    </source>
</evidence>
<keyword evidence="6" id="KW-1185">Reference proteome</keyword>
<keyword evidence="3" id="KW-0804">Transcription</keyword>
<name>A0A917FHR2_9HYPH</name>
<evidence type="ECO:0000256" key="1">
    <source>
        <dbReference type="ARBA" id="ARBA00023015"/>
    </source>
</evidence>
<proteinExistence type="predicted"/>
<reference evidence="5" key="2">
    <citation type="submission" date="2020-09" db="EMBL/GenBank/DDBJ databases">
        <authorList>
            <person name="Sun Q."/>
            <person name="Sedlacek I."/>
        </authorList>
    </citation>
    <scope>NUCLEOTIDE SEQUENCE</scope>
    <source>
        <strain evidence="5">CCM 7897</strain>
    </source>
</reference>
<dbReference type="GO" id="GO:0003700">
    <property type="term" value="F:DNA-binding transcription factor activity"/>
    <property type="evidence" value="ECO:0007669"/>
    <property type="project" value="InterPro"/>
</dbReference>
<dbReference type="InterPro" id="IPR009057">
    <property type="entry name" value="Homeodomain-like_sf"/>
</dbReference>
<dbReference type="InterPro" id="IPR050204">
    <property type="entry name" value="AraC_XylS_family_regulators"/>
</dbReference>
<organism evidence="5 6">
    <name type="scientific">Azorhizobium oxalatiphilum</name>
    <dbReference type="NCBI Taxonomy" id="980631"/>
    <lineage>
        <taxon>Bacteria</taxon>
        <taxon>Pseudomonadati</taxon>
        <taxon>Pseudomonadota</taxon>
        <taxon>Alphaproteobacteria</taxon>
        <taxon>Hyphomicrobiales</taxon>
        <taxon>Xanthobacteraceae</taxon>
        <taxon>Azorhizobium</taxon>
    </lineage>
</organism>
<dbReference type="GO" id="GO:0043565">
    <property type="term" value="F:sequence-specific DNA binding"/>
    <property type="evidence" value="ECO:0007669"/>
    <property type="project" value="InterPro"/>
</dbReference>
<evidence type="ECO:0000313" key="6">
    <source>
        <dbReference type="Proteomes" id="UP000606044"/>
    </source>
</evidence>
<dbReference type="Pfam" id="PF12833">
    <property type="entry name" value="HTH_18"/>
    <property type="match status" value="1"/>
</dbReference>
<dbReference type="PANTHER" id="PTHR46796">
    <property type="entry name" value="HTH-TYPE TRANSCRIPTIONAL ACTIVATOR RHAS-RELATED"/>
    <property type="match status" value="1"/>
</dbReference>
<comment type="caution">
    <text evidence="5">The sequence shown here is derived from an EMBL/GenBank/DDBJ whole genome shotgun (WGS) entry which is preliminary data.</text>
</comment>
<dbReference type="PANTHER" id="PTHR46796:SF2">
    <property type="entry name" value="TRANSCRIPTIONAL REGULATORY PROTEIN"/>
    <property type="match status" value="1"/>
</dbReference>
<gene>
    <name evidence="5" type="primary">altA</name>
    <name evidence="5" type="ORF">GCM10007301_41770</name>
</gene>
<keyword evidence="1" id="KW-0805">Transcription regulation</keyword>
<dbReference type="RefSeq" id="WP_188582228.1">
    <property type="nucleotide sequence ID" value="NZ_BMCT01000007.1"/>
</dbReference>
<dbReference type="InterPro" id="IPR018060">
    <property type="entry name" value="HTH_AraC"/>
</dbReference>
<accession>A0A917FHR2</accession>
<dbReference type="Gene3D" id="1.10.10.60">
    <property type="entry name" value="Homeodomain-like"/>
    <property type="match status" value="2"/>
</dbReference>
<sequence length="284" mass="31154">MGTTQGPTPAAAVPQMTHAAHDGCSFVRVQLPPGTHVDVSRVFHDEVSLIAFSGAAWQSRQAGRTHLEVPGTVVMRDAGQVFDVKSLSVDEVTGADCREIHLSPRRLKGLLATAEGGAPAMDFSDPVISHSGLHDLLLETHRLYAGGGCTLARETCLASLAIGLAQVTSGRPLRFSLKDCPRRHARVVEYMRSNYARSITLEELATLADTNPFVLIRQFRREYGVTPHEYLRVFRVNKARAYIQQGFRLAEVAAMCGFSDQSHMTRQFKRTVGVTPGQFIALRN</sequence>
<dbReference type="SUPFAM" id="SSF46689">
    <property type="entry name" value="Homeodomain-like"/>
    <property type="match status" value="2"/>
</dbReference>
<evidence type="ECO:0000256" key="2">
    <source>
        <dbReference type="ARBA" id="ARBA00023125"/>
    </source>
</evidence>
<keyword evidence="2" id="KW-0238">DNA-binding</keyword>
<dbReference type="Proteomes" id="UP000606044">
    <property type="component" value="Unassembled WGS sequence"/>
</dbReference>